<comment type="caution">
    <text evidence="2">The sequence shown here is derived from an EMBL/GenBank/DDBJ whole genome shotgun (WGS) entry which is preliminary data.</text>
</comment>
<protein>
    <recommendedName>
        <fullName evidence="4">Cell envelope integrity protein TolA</fullName>
    </recommendedName>
</protein>
<dbReference type="Gene3D" id="3.30.1150.10">
    <property type="match status" value="1"/>
</dbReference>
<keyword evidence="1" id="KW-1133">Transmembrane helix</keyword>
<dbReference type="EMBL" id="BSDX01000001">
    <property type="protein sequence ID" value="GLI53509.1"/>
    <property type="molecule type" value="Genomic_DNA"/>
</dbReference>
<name>A0A9W6LKD6_9BACT</name>
<dbReference type="SUPFAM" id="SSF74653">
    <property type="entry name" value="TolA/TonB C-terminal domain"/>
    <property type="match status" value="1"/>
</dbReference>
<keyword evidence="1" id="KW-0472">Membrane</keyword>
<keyword evidence="1" id="KW-0812">Transmembrane</keyword>
<dbReference type="Pfam" id="PF13103">
    <property type="entry name" value="TonB_2"/>
    <property type="match status" value="1"/>
</dbReference>
<sequence>MTNKIYSSLFLSIFFHGLFILLLIFGIRNSVKDFKNLTYVTLIEETNNTLQTVSSTDEKNSLENIAQIKQKTFSENSTEKTRKITKEDEQLLKERLDALKAKKKILDKIQSGSIELKGQQNIKGEGISSSYLTVISSLIRHHWNIPDTIPKNLEAVISVRILLNGQIVIEGFEKSSGNTLFDSSVIKALKNSSPLPPPKGEVVVGLRFKP</sequence>
<evidence type="ECO:0000256" key="1">
    <source>
        <dbReference type="SAM" id="Phobius"/>
    </source>
</evidence>
<keyword evidence="3" id="KW-1185">Reference proteome</keyword>
<gene>
    <name evidence="2" type="ORF">TISLANDTSLP1_12020</name>
</gene>
<evidence type="ECO:0000313" key="3">
    <source>
        <dbReference type="Proteomes" id="UP001144297"/>
    </source>
</evidence>
<reference evidence="2" key="1">
    <citation type="submission" date="2022-12" db="EMBL/GenBank/DDBJ databases">
        <title>Reference genome sequencing for broad-spectrum identification of bacterial and archaeal isolates by mass spectrometry.</title>
        <authorList>
            <person name="Sekiguchi Y."/>
            <person name="Tourlousse D.M."/>
        </authorList>
    </citation>
    <scope>NUCLEOTIDE SEQUENCE</scope>
    <source>
        <strain evidence="2">TSL-P1</strain>
    </source>
</reference>
<feature type="transmembrane region" description="Helical" evidence="1">
    <location>
        <begin position="6"/>
        <end position="27"/>
    </location>
</feature>
<evidence type="ECO:0008006" key="4">
    <source>
        <dbReference type="Google" id="ProtNLM"/>
    </source>
</evidence>
<organism evidence="2 3">
    <name type="scientific">Thermodesulfovibrio yellowstonii</name>
    <dbReference type="NCBI Taxonomy" id="28262"/>
    <lineage>
        <taxon>Bacteria</taxon>
        <taxon>Pseudomonadati</taxon>
        <taxon>Nitrospirota</taxon>
        <taxon>Thermodesulfovibrionia</taxon>
        <taxon>Thermodesulfovibrionales</taxon>
        <taxon>Thermodesulfovibrionaceae</taxon>
        <taxon>Thermodesulfovibrio</taxon>
    </lineage>
</organism>
<dbReference type="AlphaFoldDB" id="A0A9W6LKD6"/>
<proteinExistence type="predicted"/>
<evidence type="ECO:0000313" key="2">
    <source>
        <dbReference type="EMBL" id="GLI53509.1"/>
    </source>
</evidence>
<accession>A0A9W6LKD6</accession>
<dbReference type="Proteomes" id="UP001144297">
    <property type="component" value="Unassembled WGS sequence"/>
</dbReference>